<reference evidence="4 5" key="1">
    <citation type="journal article" date="2015" name="Genome Announc.">
        <title>Draft Genome Sequence of Clostridium tyrobutyricum Strain DIVETGP, Isolated from Cow's Milk for Grana Padano Production.</title>
        <authorList>
            <person name="Soggiu A."/>
            <person name="Piras C."/>
            <person name="Gaiarsa S."/>
            <person name="Sassera D."/>
            <person name="Roncada P."/>
            <person name="Bendixen E."/>
            <person name="Brasca M."/>
            <person name="Bonizzi L."/>
        </authorList>
    </citation>
    <scope>NUCLEOTIDE SEQUENCE [LARGE SCALE GENOMIC DNA]</scope>
    <source>
        <strain evidence="4 5">DIVETGP</strain>
    </source>
</reference>
<organism evidence="4 5">
    <name type="scientific">Clostridium tyrobutyricum DIVETGP</name>
    <dbReference type="NCBI Taxonomy" id="1408889"/>
    <lineage>
        <taxon>Bacteria</taxon>
        <taxon>Bacillati</taxon>
        <taxon>Bacillota</taxon>
        <taxon>Clostridia</taxon>
        <taxon>Eubacteriales</taxon>
        <taxon>Clostridiaceae</taxon>
        <taxon>Clostridium</taxon>
    </lineage>
</organism>
<dbReference type="SUPFAM" id="SSF53800">
    <property type="entry name" value="Chelatase"/>
    <property type="match status" value="1"/>
</dbReference>
<evidence type="ECO:0000313" key="4">
    <source>
        <dbReference type="EMBL" id="CDL91538.1"/>
    </source>
</evidence>
<dbReference type="AlphaFoldDB" id="W6N4Q3"/>
<dbReference type="Pfam" id="PF06180">
    <property type="entry name" value="CbiK"/>
    <property type="match status" value="1"/>
</dbReference>
<dbReference type="RefSeq" id="WP_017895923.1">
    <property type="nucleotide sequence ID" value="NZ_CBXI010000024.1"/>
</dbReference>
<feature type="binding site" evidence="2">
    <location>
        <position position="11"/>
    </location>
    <ligand>
        <name>Co(2+)</name>
        <dbReference type="ChEBI" id="CHEBI:48828"/>
    </ligand>
</feature>
<dbReference type="GeneID" id="29419586"/>
<evidence type="ECO:0000313" key="5">
    <source>
        <dbReference type="Proteomes" id="UP000019482"/>
    </source>
</evidence>
<dbReference type="GO" id="GO:0046872">
    <property type="term" value="F:metal ion binding"/>
    <property type="evidence" value="ECO:0007669"/>
    <property type="project" value="UniProtKB-KW"/>
</dbReference>
<dbReference type="PIRSF" id="PIRSF033579">
    <property type="entry name" value="Anaer_Co_chel"/>
    <property type="match status" value="1"/>
</dbReference>
<keyword evidence="5" id="KW-1185">Reference proteome</keyword>
<protein>
    <submittedName>
        <fullName evidence="4">Sirohydrochlorin cobaltochelatase CbiK</fullName>
        <ecNumber evidence="4">4.99.1.3</ecNumber>
    </submittedName>
</protein>
<keyword evidence="4" id="KW-0456">Lyase</keyword>
<feature type="binding site" evidence="2">
    <location>
        <begin position="86"/>
        <end position="93"/>
    </location>
    <ligand>
        <name>substrate</name>
    </ligand>
</feature>
<dbReference type="GO" id="GO:0016852">
    <property type="term" value="F:sirohydrochlorin cobaltochelatase activity"/>
    <property type="evidence" value="ECO:0007669"/>
    <property type="project" value="UniProtKB-EC"/>
</dbReference>
<proteinExistence type="predicted"/>
<feature type="binding site" evidence="3">
    <location>
        <position position="146"/>
    </location>
    <ligand>
        <name>Co(2+)</name>
        <dbReference type="ChEBI" id="CHEBI:48828"/>
    </ligand>
</feature>
<feature type="binding site" evidence="2">
    <location>
        <begin position="204"/>
        <end position="205"/>
    </location>
    <ligand>
        <name>substrate</name>
    </ligand>
</feature>
<gene>
    <name evidence="4" type="ORF">CTDIVETGP_1608</name>
</gene>
<dbReference type="GO" id="GO:0019251">
    <property type="term" value="P:anaerobic cobalamin biosynthetic process"/>
    <property type="evidence" value="ECO:0007669"/>
    <property type="project" value="InterPro"/>
</dbReference>
<dbReference type="Gene3D" id="3.40.50.1400">
    <property type="match status" value="2"/>
</dbReference>
<evidence type="ECO:0000256" key="2">
    <source>
        <dbReference type="PIRSR" id="PIRSR033579-2"/>
    </source>
</evidence>
<dbReference type="CDD" id="cd03413">
    <property type="entry name" value="CbiK_C"/>
    <property type="match status" value="1"/>
</dbReference>
<feature type="binding site" evidence="3">
    <location>
        <position position="177"/>
    </location>
    <ligand>
        <name>Co(2+)</name>
        <dbReference type="ChEBI" id="CHEBI:48828"/>
    </ligand>
</feature>
<keyword evidence="3" id="KW-0170">Cobalt</keyword>
<dbReference type="Proteomes" id="UP000019482">
    <property type="component" value="Unassembled WGS sequence"/>
</dbReference>
<dbReference type="InterPro" id="IPR010388">
    <property type="entry name" value="Anaerobic_Co-chelatase"/>
</dbReference>
<evidence type="ECO:0000256" key="1">
    <source>
        <dbReference type="PIRSR" id="PIRSR033579-1"/>
    </source>
</evidence>
<feature type="active site" description="Proton acceptor" evidence="1">
    <location>
        <position position="146"/>
    </location>
</feature>
<dbReference type="EC" id="4.99.1.3" evidence="4"/>
<evidence type="ECO:0000256" key="3">
    <source>
        <dbReference type="PIRSR" id="PIRSR033579-3"/>
    </source>
</evidence>
<dbReference type="CDD" id="cd03412">
    <property type="entry name" value="CbiK_N"/>
    <property type="match status" value="1"/>
</dbReference>
<accession>W6N4Q3</accession>
<sequence>MSKKGILVVSFGTSILNILKSCIESTENSIKNAFKDYEIRRAFTSNMIISKLKRESNIYIDTVDEALSKMEEEKFDELYIQPLHIIPGDEYDKMLRYSQKYNHKFKKLVVGRPILYREEDYRIAAEALKKQLPENYQGKAVILMGHGSSHPINASYSMMENILADAGVKNIFIATVEGYPILENVVLKLRKQHIKDIMLMPFMLVAGNHVVEDMSGDNENSWENRLKKLGFKVELYLHGLGENTAFHQIYINHIRDSINGNPLMEQSSPIELCALDKVEEKIK</sequence>
<dbReference type="EMBL" id="CBXI010000024">
    <property type="protein sequence ID" value="CDL91538.1"/>
    <property type="molecule type" value="Genomic_DNA"/>
</dbReference>
<feature type="binding site" evidence="2">
    <location>
        <position position="209"/>
    </location>
    <ligand>
        <name>Co(2+)</name>
        <dbReference type="ChEBI" id="CHEBI:48828"/>
    </ligand>
</feature>
<name>W6N4Q3_CLOTY</name>
<keyword evidence="3" id="KW-0479">Metal-binding</keyword>
<comment type="caution">
    <text evidence="4">The sequence shown here is derived from an EMBL/GenBank/DDBJ whole genome shotgun (WGS) entry which is preliminary data.</text>
</comment>
<dbReference type="OrthoDB" id="9770331at2"/>